<accession>A0A7Y0XES2</accession>
<dbReference type="InterPro" id="IPR043519">
    <property type="entry name" value="NT_sf"/>
</dbReference>
<dbReference type="Gene3D" id="3.30.460.10">
    <property type="entry name" value="Beta Polymerase, domain 2"/>
    <property type="match status" value="1"/>
</dbReference>
<gene>
    <name evidence="2" type="ORF">ACX05_05515</name>
    <name evidence="3" type="ORF">HKB16_22825</name>
</gene>
<dbReference type="EMBL" id="LIRS01000030">
    <property type="protein sequence ID" value="KOY40522.1"/>
    <property type="molecule type" value="Genomic_DNA"/>
</dbReference>
<evidence type="ECO:0000313" key="3">
    <source>
        <dbReference type="EMBL" id="NMU85689.1"/>
    </source>
</evidence>
<name>A0A7Y0XES2_VIBPH</name>
<dbReference type="Pfam" id="PF01909">
    <property type="entry name" value="NTP_transf_2"/>
    <property type="match status" value="1"/>
</dbReference>
<dbReference type="Proteomes" id="UP000518904">
    <property type="component" value="Unassembled WGS sequence"/>
</dbReference>
<protein>
    <recommendedName>
        <fullName evidence="1">Polymerase nucleotidyl transferase domain-containing protein</fullName>
    </recommendedName>
</protein>
<evidence type="ECO:0000313" key="4">
    <source>
        <dbReference type="Proteomes" id="UP000037697"/>
    </source>
</evidence>
<dbReference type="InterPro" id="IPR002934">
    <property type="entry name" value="Polymerase_NTP_transf_dom"/>
</dbReference>
<organism evidence="3 5">
    <name type="scientific">Vibrio parahaemolyticus</name>
    <dbReference type="NCBI Taxonomy" id="670"/>
    <lineage>
        <taxon>Bacteria</taxon>
        <taxon>Pseudomonadati</taxon>
        <taxon>Pseudomonadota</taxon>
        <taxon>Gammaproteobacteria</taxon>
        <taxon>Vibrionales</taxon>
        <taxon>Vibrionaceae</taxon>
        <taxon>Vibrio</taxon>
    </lineage>
</organism>
<comment type="caution">
    <text evidence="3">The sequence shown here is derived from an EMBL/GenBank/DDBJ whole genome shotgun (WGS) entry which is preliminary data.</text>
</comment>
<evidence type="ECO:0000259" key="1">
    <source>
        <dbReference type="Pfam" id="PF01909"/>
    </source>
</evidence>
<dbReference type="Proteomes" id="UP000037697">
    <property type="component" value="Unassembled WGS sequence"/>
</dbReference>
<dbReference type="AlphaFoldDB" id="A0A7Y0XES2"/>
<proteinExistence type="predicted"/>
<reference evidence="2 4" key="1">
    <citation type="submission" date="2015-07" db="EMBL/GenBank/DDBJ databases">
        <title>Foodborne Vibrio parahaemolyticus Isolates.</title>
        <authorList>
            <person name="Ronholm J."/>
            <person name="Petronella N."/>
            <person name="Kenwell R."/>
            <person name="Banerjee S."/>
        </authorList>
    </citation>
    <scope>NUCLEOTIDE SEQUENCE [LARGE SCALE GENOMIC DNA]</scope>
    <source>
        <strain evidence="2 4">HS-06-05</strain>
    </source>
</reference>
<dbReference type="EMBL" id="JABCLB010002279">
    <property type="protein sequence ID" value="NMU85689.1"/>
    <property type="molecule type" value="Genomic_DNA"/>
</dbReference>
<feature type="domain" description="Polymerase nucleotidyl transferase" evidence="1">
    <location>
        <begin position="24"/>
        <end position="86"/>
    </location>
</feature>
<reference evidence="3 5" key="2">
    <citation type="submission" date="2020-04" db="EMBL/GenBank/DDBJ databases">
        <title>Whole-genome sequencing of Vibrio spp. from China reveals different genetic environments of blaCTX-M-14 among diverse lineages.</title>
        <authorList>
            <person name="Zheng Z."/>
            <person name="Ye L."/>
            <person name="Chen S."/>
        </authorList>
    </citation>
    <scope>NUCLEOTIDE SEQUENCE [LARGE SCALE GENOMIC DNA]</scope>
    <source>
        <strain evidence="3 5">Vb0551</strain>
    </source>
</reference>
<dbReference type="GO" id="GO:0016779">
    <property type="term" value="F:nucleotidyltransferase activity"/>
    <property type="evidence" value="ECO:0007669"/>
    <property type="project" value="InterPro"/>
</dbReference>
<sequence>MEKLNLDHLPLQKALVESAYNAFVNEENVIAAVLLGSLSSGKGDRVSDADVVVFTKNNFHKNAEPCFAQFEADREIFYRLEGDHNEMAHFKKYIFNDLTSAEIHCLDLSEPFKLSKPFIILFDKDEFINELVTNEPAPKHEDFPVYTIGDQGLIWELFDCIKWLSRDNNELAKSYLKKLADKL</sequence>
<evidence type="ECO:0000313" key="5">
    <source>
        <dbReference type="Proteomes" id="UP000518904"/>
    </source>
</evidence>
<dbReference type="SUPFAM" id="SSF81301">
    <property type="entry name" value="Nucleotidyltransferase"/>
    <property type="match status" value="1"/>
</dbReference>
<evidence type="ECO:0000313" key="2">
    <source>
        <dbReference type="EMBL" id="KOY40522.1"/>
    </source>
</evidence>
<dbReference type="RefSeq" id="WP_031791242.1">
    <property type="nucleotide sequence ID" value="NZ_CANUIO010000004.1"/>
</dbReference>